<dbReference type="AlphaFoldDB" id="A0A9P4UYM9"/>
<dbReference type="Proteomes" id="UP000799444">
    <property type="component" value="Unassembled WGS sequence"/>
</dbReference>
<keyword evidence="5" id="KW-1185">Reference proteome</keyword>
<gene>
    <name evidence="4" type="ORF">EJ04DRAFT_442800</name>
</gene>
<evidence type="ECO:0000313" key="5">
    <source>
        <dbReference type="Proteomes" id="UP000799444"/>
    </source>
</evidence>
<accession>A0A9P4UYM9</accession>
<dbReference type="InterPro" id="IPR057495">
    <property type="entry name" value="AAA_lid_BCS1"/>
</dbReference>
<dbReference type="Pfam" id="PF25426">
    <property type="entry name" value="AAA_lid_BCS1"/>
    <property type="match status" value="1"/>
</dbReference>
<reference evidence="4" key="1">
    <citation type="journal article" date="2020" name="Stud. Mycol.">
        <title>101 Dothideomycetes genomes: a test case for predicting lifestyles and emergence of pathogens.</title>
        <authorList>
            <person name="Haridas S."/>
            <person name="Albert R."/>
            <person name="Binder M."/>
            <person name="Bloem J."/>
            <person name="Labutti K."/>
            <person name="Salamov A."/>
            <person name="Andreopoulos B."/>
            <person name="Baker S."/>
            <person name="Barry K."/>
            <person name="Bills G."/>
            <person name="Bluhm B."/>
            <person name="Cannon C."/>
            <person name="Castanera R."/>
            <person name="Culley D."/>
            <person name="Daum C."/>
            <person name="Ezra D."/>
            <person name="Gonzalez J."/>
            <person name="Henrissat B."/>
            <person name="Kuo A."/>
            <person name="Liang C."/>
            <person name="Lipzen A."/>
            <person name="Lutzoni F."/>
            <person name="Magnuson J."/>
            <person name="Mondo S."/>
            <person name="Nolan M."/>
            <person name="Ohm R."/>
            <person name="Pangilinan J."/>
            <person name="Park H.-J."/>
            <person name="Ramirez L."/>
            <person name="Alfaro M."/>
            <person name="Sun H."/>
            <person name="Tritt A."/>
            <person name="Yoshinaga Y."/>
            <person name="Zwiers L.-H."/>
            <person name="Turgeon B."/>
            <person name="Goodwin S."/>
            <person name="Spatafora J."/>
            <person name="Crous P."/>
            <person name="Grigoriev I."/>
        </authorList>
    </citation>
    <scope>NUCLEOTIDE SEQUENCE</scope>
    <source>
        <strain evidence="4">CBS 125425</strain>
    </source>
</reference>
<evidence type="ECO:0000259" key="3">
    <source>
        <dbReference type="Pfam" id="PF25426"/>
    </source>
</evidence>
<evidence type="ECO:0000313" key="4">
    <source>
        <dbReference type="EMBL" id="KAF2731549.1"/>
    </source>
</evidence>
<protein>
    <recommendedName>
        <fullName evidence="3">Mitochondrial chaperone BCS1-like ATPase lid domain-containing protein</fullName>
    </recommendedName>
</protein>
<proteinExistence type="predicted"/>
<name>A0A9P4UYM9_9PLEO</name>
<feature type="non-terminal residue" evidence="4">
    <location>
        <position position="1"/>
    </location>
</feature>
<keyword evidence="1" id="KW-0547">Nucleotide-binding</keyword>
<dbReference type="EMBL" id="ML996193">
    <property type="protein sequence ID" value="KAF2731549.1"/>
    <property type="molecule type" value="Genomic_DNA"/>
</dbReference>
<evidence type="ECO:0000256" key="1">
    <source>
        <dbReference type="ARBA" id="ARBA00022741"/>
    </source>
</evidence>
<evidence type="ECO:0000256" key="2">
    <source>
        <dbReference type="ARBA" id="ARBA00022840"/>
    </source>
</evidence>
<sequence length="57" mass="6452">PLAQEFVVNVPKLEFSPAEILSFLLANKHSPYHAIASVALWMEKLRAERTKLTRTTS</sequence>
<feature type="domain" description="Mitochondrial chaperone BCS1-like ATPase lid" evidence="3">
    <location>
        <begin position="2"/>
        <end position="39"/>
    </location>
</feature>
<organism evidence="4 5">
    <name type="scientific">Polyplosphaeria fusca</name>
    <dbReference type="NCBI Taxonomy" id="682080"/>
    <lineage>
        <taxon>Eukaryota</taxon>
        <taxon>Fungi</taxon>
        <taxon>Dikarya</taxon>
        <taxon>Ascomycota</taxon>
        <taxon>Pezizomycotina</taxon>
        <taxon>Dothideomycetes</taxon>
        <taxon>Pleosporomycetidae</taxon>
        <taxon>Pleosporales</taxon>
        <taxon>Tetraplosphaeriaceae</taxon>
        <taxon>Polyplosphaeria</taxon>
    </lineage>
</organism>
<comment type="caution">
    <text evidence="4">The sequence shown here is derived from an EMBL/GenBank/DDBJ whole genome shotgun (WGS) entry which is preliminary data.</text>
</comment>
<dbReference type="GO" id="GO:0005524">
    <property type="term" value="F:ATP binding"/>
    <property type="evidence" value="ECO:0007669"/>
    <property type="project" value="UniProtKB-KW"/>
</dbReference>
<keyword evidence="2" id="KW-0067">ATP-binding</keyword>